<evidence type="ECO:0000313" key="1">
    <source>
        <dbReference type="EMBL" id="MDI9862291.1"/>
    </source>
</evidence>
<accession>A0ABT6YFB9</accession>
<sequence>MGRPLSDITIYYHGHLIKNTPEDLEFHRTLNYISDFYHNSLDGYKPPKTSRITLHVGPTISLAGPRYLGAICIYNKIFNEEEYLSLSKHGKYKYILDLLHFAILELSETYGWDKSVFIKSYNHIIASQFKFERVYPQKTSRDKKSTGQVLLTKNVNQSILSIQIQSGGKTINKILIEKQNWFWDDMIYEYSKTCKWLDNTKFGIKDYHRQCYYSMQDDTVFNNLLTEEDFVLNKIVH</sequence>
<dbReference type="RefSeq" id="WP_283346559.1">
    <property type="nucleotide sequence ID" value="NZ_JASHIF010000027.1"/>
</dbReference>
<organism evidence="1 2">
    <name type="scientific">Flectobacillus roseus</name>
    <dbReference type="NCBI Taxonomy" id="502259"/>
    <lineage>
        <taxon>Bacteria</taxon>
        <taxon>Pseudomonadati</taxon>
        <taxon>Bacteroidota</taxon>
        <taxon>Cytophagia</taxon>
        <taxon>Cytophagales</taxon>
        <taxon>Flectobacillaceae</taxon>
        <taxon>Flectobacillus</taxon>
    </lineage>
</organism>
<name>A0ABT6YFB9_9BACT</name>
<evidence type="ECO:0000313" key="2">
    <source>
        <dbReference type="Proteomes" id="UP001236507"/>
    </source>
</evidence>
<dbReference type="Proteomes" id="UP001236507">
    <property type="component" value="Unassembled WGS sequence"/>
</dbReference>
<reference evidence="1 2" key="1">
    <citation type="submission" date="2023-05" db="EMBL/GenBank/DDBJ databases">
        <title>Novel species of genus Flectobacillus isolated from stream in China.</title>
        <authorList>
            <person name="Lu H."/>
        </authorList>
    </citation>
    <scope>NUCLEOTIDE SEQUENCE [LARGE SCALE GENOMIC DNA]</scope>
    <source>
        <strain evidence="1 2">KCTC 42575</strain>
    </source>
</reference>
<protein>
    <submittedName>
        <fullName evidence="1">Uncharacterized protein</fullName>
    </submittedName>
</protein>
<comment type="caution">
    <text evidence="1">The sequence shown here is derived from an EMBL/GenBank/DDBJ whole genome shotgun (WGS) entry which is preliminary data.</text>
</comment>
<gene>
    <name evidence="1" type="ORF">QM524_23915</name>
</gene>
<keyword evidence="2" id="KW-1185">Reference proteome</keyword>
<proteinExistence type="predicted"/>
<dbReference type="EMBL" id="JASHIF010000027">
    <property type="protein sequence ID" value="MDI9862291.1"/>
    <property type="molecule type" value="Genomic_DNA"/>
</dbReference>